<dbReference type="GO" id="GO:0003676">
    <property type="term" value="F:nucleic acid binding"/>
    <property type="evidence" value="ECO:0007669"/>
    <property type="project" value="InterPro"/>
</dbReference>
<sequence length="96" mass="10082">MNVSPLPEVSAMEINYGNQKMKSSVTCGHCGKNGHSKDKCYKIIGFPSNFKFTKGKSATSGTPSANSVTQGTGTRPNVESISEVMGISPALSLTPE</sequence>
<dbReference type="Proteomes" id="UP000607653">
    <property type="component" value="Unassembled WGS sequence"/>
</dbReference>
<feature type="compositionally biased region" description="Polar residues" evidence="1">
    <location>
        <begin position="56"/>
        <end position="77"/>
    </location>
</feature>
<gene>
    <name evidence="2" type="ORF">HUJ06_014931</name>
</gene>
<reference evidence="2 3" key="1">
    <citation type="journal article" date="2020" name="Mol. Biol. Evol.">
        <title>Distinct Expression and Methylation Patterns for Genes with Different Fates following a Single Whole-Genome Duplication in Flowering Plants.</title>
        <authorList>
            <person name="Shi T."/>
            <person name="Rahmani R.S."/>
            <person name="Gugger P.F."/>
            <person name="Wang M."/>
            <person name="Li H."/>
            <person name="Zhang Y."/>
            <person name="Li Z."/>
            <person name="Wang Q."/>
            <person name="Van de Peer Y."/>
            <person name="Marchal K."/>
            <person name="Chen J."/>
        </authorList>
    </citation>
    <scope>NUCLEOTIDE SEQUENCE [LARGE SCALE GENOMIC DNA]</scope>
    <source>
        <tissue evidence="2">Leaf</tissue>
    </source>
</reference>
<protein>
    <recommendedName>
        <fullName evidence="4">CCHC-type domain-containing protein</fullName>
    </recommendedName>
</protein>
<feature type="region of interest" description="Disordered" evidence="1">
    <location>
        <begin position="55"/>
        <end position="77"/>
    </location>
</feature>
<name>A0A822ZG54_NELNU</name>
<organism evidence="2 3">
    <name type="scientific">Nelumbo nucifera</name>
    <name type="common">Sacred lotus</name>
    <dbReference type="NCBI Taxonomy" id="4432"/>
    <lineage>
        <taxon>Eukaryota</taxon>
        <taxon>Viridiplantae</taxon>
        <taxon>Streptophyta</taxon>
        <taxon>Embryophyta</taxon>
        <taxon>Tracheophyta</taxon>
        <taxon>Spermatophyta</taxon>
        <taxon>Magnoliopsida</taxon>
        <taxon>Proteales</taxon>
        <taxon>Nelumbonaceae</taxon>
        <taxon>Nelumbo</taxon>
    </lineage>
</organism>
<dbReference type="SUPFAM" id="SSF57756">
    <property type="entry name" value="Retrovirus zinc finger-like domains"/>
    <property type="match status" value="1"/>
</dbReference>
<proteinExistence type="predicted"/>
<evidence type="ECO:0000313" key="2">
    <source>
        <dbReference type="EMBL" id="DAD40608.1"/>
    </source>
</evidence>
<comment type="caution">
    <text evidence="2">The sequence shown here is derived from an EMBL/GenBank/DDBJ whole genome shotgun (WGS) entry which is preliminary data.</text>
</comment>
<dbReference type="AlphaFoldDB" id="A0A822ZG54"/>
<dbReference type="PANTHER" id="PTHR34222:SF97">
    <property type="entry name" value="CATALYTIC REGION, PUTATIVE-RELATED"/>
    <property type="match status" value="1"/>
</dbReference>
<evidence type="ECO:0008006" key="4">
    <source>
        <dbReference type="Google" id="ProtNLM"/>
    </source>
</evidence>
<dbReference type="InterPro" id="IPR036875">
    <property type="entry name" value="Znf_CCHC_sf"/>
</dbReference>
<accession>A0A822ZG54</accession>
<dbReference type="EMBL" id="DUZY01000005">
    <property type="protein sequence ID" value="DAD40608.1"/>
    <property type="molecule type" value="Genomic_DNA"/>
</dbReference>
<dbReference type="PANTHER" id="PTHR34222">
    <property type="entry name" value="GAG_PRE-INTEGRS DOMAIN-CONTAINING PROTEIN"/>
    <property type="match status" value="1"/>
</dbReference>
<evidence type="ECO:0000256" key="1">
    <source>
        <dbReference type="SAM" id="MobiDB-lite"/>
    </source>
</evidence>
<evidence type="ECO:0000313" key="3">
    <source>
        <dbReference type="Proteomes" id="UP000607653"/>
    </source>
</evidence>
<dbReference type="GO" id="GO:0008270">
    <property type="term" value="F:zinc ion binding"/>
    <property type="evidence" value="ECO:0007669"/>
    <property type="project" value="InterPro"/>
</dbReference>
<keyword evidence="3" id="KW-1185">Reference proteome</keyword>